<dbReference type="KEGG" id="fcy:FRACYDRAFT_270936"/>
<organism evidence="1 2">
    <name type="scientific">Fragilariopsis cylindrus CCMP1102</name>
    <dbReference type="NCBI Taxonomy" id="635003"/>
    <lineage>
        <taxon>Eukaryota</taxon>
        <taxon>Sar</taxon>
        <taxon>Stramenopiles</taxon>
        <taxon>Ochrophyta</taxon>
        <taxon>Bacillariophyta</taxon>
        <taxon>Bacillariophyceae</taxon>
        <taxon>Bacillariophycidae</taxon>
        <taxon>Bacillariales</taxon>
        <taxon>Bacillariaceae</taxon>
        <taxon>Fragilariopsis</taxon>
    </lineage>
</organism>
<dbReference type="AlphaFoldDB" id="A0A1E7EZ39"/>
<accession>A0A1E7EZ39</accession>
<sequence length="229" mass="26748">MDEHIDNEVDEDQLEADAAEAAGLDSDRDTEQEVETAIRLFPEVLTTKKIIVWHDDYDELIESFYPVQLLAFSHRGEPRSRRCNLKAISFIPLLVRLAKELDVFDIMLGEQCGAGLLIQDNGGNNVLQHLMLSDPWNEPYNIEHHETVDSKCSQVLVQLRRMGVFKKEDIQIHFLLSILCNVEMFFADKRFRFLIEWYPSLLIHRRWHPLLYAASIRQFRSVFEAGIKY</sequence>
<keyword evidence="2" id="KW-1185">Reference proteome</keyword>
<reference evidence="1 2" key="1">
    <citation type="submission" date="2016-09" db="EMBL/GenBank/DDBJ databases">
        <title>Extensive genetic diversity and differential bi-allelic expression allows diatom success in the polar Southern Ocean.</title>
        <authorList>
            <consortium name="DOE Joint Genome Institute"/>
            <person name="Mock T."/>
            <person name="Otillar R.P."/>
            <person name="Strauss J."/>
            <person name="Dupont C."/>
            <person name="Frickenhaus S."/>
            <person name="Maumus F."/>
            <person name="Mcmullan M."/>
            <person name="Sanges R."/>
            <person name="Schmutz J."/>
            <person name="Toseland A."/>
            <person name="Valas R."/>
            <person name="Veluchamy A."/>
            <person name="Ward B.J."/>
            <person name="Allen A."/>
            <person name="Barry K."/>
            <person name="Falciatore A."/>
            <person name="Ferrante M."/>
            <person name="Fortunato A.E."/>
            <person name="Gloeckner G."/>
            <person name="Gruber A."/>
            <person name="Hipkin R."/>
            <person name="Janech M."/>
            <person name="Kroth P."/>
            <person name="Leese F."/>
            <person name="Lindquist E."/>
            <person name="Lyon B.R."/>
            <person name="Martin J."/>
            <person name="Mayer C."/>
            <person name="Parker M."/>
            <person name="Quesneville H."/>
            <person name="Raymond J."/>
            <person name="Uhlig C."/>
            <person name="Valentin K.U."/>
            <person name="Worden A.Z."/>
            <person name="Armbrust E.V."/>
            <person name="Bowler C."/>
            <person name="Green B."/>
            <person name="Moulton V."/>
            <person name="Van Oosterhout C."/>
            <person name="Grigoriev I."/>
        </authorList>
    </citation>
    <scope>NUCLEOTIDE SEQUENCE [LARGE SCALE GENOMIC DNA]</scope>
    <source>
        <strain evidence="1 2">CCMP1102</strain>
    </source>
</reference>
<feature type="non-terminal residue" evidence="1">
    <location>
        <position position="229"/>
    </location>
</feature>
<dbReference type="EMBL" id="KV784369">
    <property type="protein sequence ID" value="OEU11202.1"/>
    <property type="molecule type" value="Genomic_DNA"/>
</dbReference>
<dbReference type="InParanoid" id="A0A1E7EZ39"/>
<name>A0A1E7EZ39_9STRA</name>
<dbReference type="Proteomes" id="UP000095751">
    <property type="component" value="Unassembled WGS sequence"/>
</dbReference>
<proteinExistence type="predicted"/>
<protein>
    <submittedName>
        <fullName evidence="1">Uncharacterized protein</fullName>
    </submittedName>
</protein>
<evidence type="ECO:0000313" key="2">
    <source>
        <dbReference type="Proteomes" id="UP000095751"/>
    </source>
</evidence>
<evidence type="ECO:0000313" key="1">
    <source>
        <dbReference type="EMBL" id="OEU11202.1"/>
    </source>
</evidence>
<dbReference type="OrthoDB" id="10671742at2759"/>
<gene>
    <name evidence="1" type="ORF">FRACYDRAFT_270936</name>
</gene>